<dbReference type="InterPro" id="IPR002884">
    <property type="entry name" value="P_dom"/>
</dbReference>
<evidence type="ECO:0000313" key="5">
    <source>
        <dbReference type="Proteomes" id="UP001224139"/>
    </source>
</evidence>
<organism evidence="4 5">
    <name type="scientific">Bacillus hominis</name>
    <dbReference type="NCBI Taxonomy" id="2817478"/>
    <lineage>
        <taxon>Bacteria</taxon>
        <taxon>Bacillati</taxon>
        <taxon>Bacillota</taxon>
        <taxon>Bacilli</taxon>
        <taxon>Bacillales</taxon>
        <taxon>Bacillaceae</taxon>
        <taxon>Bacillus</taxon>
        <taxon>Bacillus cereus group</taxon>
    </lineage>
</organism>
<keyword evidence="1" id="KW-0645">Protease</keyword>
<dbReference type="PROSITE" id="PS51829">
    <property type="entry name" value="P_HOMO_B"/>
    <property type="match status" value="1"/>
</dbReference>
<dbReference type="InterPro" id="IPR008979">
    <property type="entry name" value="Galactose-bd-like_sf"/>
</dbReference>
<accession>A0ABT7R5J9</accession>
<protein>
    <recommendedName>
        <fullName evidence="3">P/Homo B domain-containing protein</fullName>
    </recommendedName>
</protein>
<name>A0ABT7R5J9_9BACI</name>
<proteinExistence type="predicted"/>
<comment type="caution">
    <text evidence="4">The sequence shown here is derived from an EMBL/GenBank/DDBJ whole genome shotgun (WGS) entry which is preliminary data.</text>
</comment>
<feature type="domain" description="P/Homo B" evidence="3">
    <location>
        <begin position="1"/>
        <end position="141"/>
    </location>
</feature>
<dbReference type="SUPFAM" id="SSF49785">
    <property type="entry name" value="Galactose-binding domain-like"/>
    <property type="match status" value="1"/>
</dbReference>
<dbReference type="Proteomes" id="UP001224139">
    <property type="component" value="Unassembled WGS sequence"/>
</dbReference>
<keyword evidence="5" id="KW-1185">Reference proteome</keyword>
<dbReference type="Gene3D" id="2.60.120.260">
    <property type="entry name" value="Galactose-binding domain-like"/>
    <property type="match status" value="1"/>
</dbReference>
<evidence type="ECO:0000256" key="1">
    <source>
        <dbReference type="ARBA" id="ARBA00022670"/>
    </source>
</evidence>
<evidence type="ECO:0000313" key="4">
    <source>
        <dbReference type="EMBL" id="MDM5438204.1"/>
    </source>
</evidence>
<reference evidence="4 5" key="1">
    <citation type="submission" date="2023-06" db="EMBL/GenBank/DDBJ databases">
        <title>Comparative genomics of Bacillaceae isolates and their secondary metabolite potential.</title>
        <authorList>
            <person name="Song L."/>
            <person name="Nielsen L.J."/>
            <person name="Mohite O."/>
            <person name="Xu X."/>
            <person name="Weber T."/>
            <person name="Kovacs A.T."/>
        </authorList>
    </citation>
    <scope>NUCLEOTIDE SEQUENCE [LARGE SCALE GENOMIC DNA]</scope>
    <source>
        <strain evidence="4 5">DX2.1</strain>
    </source>
</reference>
<dbReference type="RefSeq" id="WP_289358741.1">
    <property type="nucleotide sequence ID" value="NZ_JAUCFG010000002.1"/>
</dbReference>
<evidence type="ECO:0000256" key="2">
    <source>
        <dbReference type="ARBA" id="ARBA00022801"/>
    </source>
</evidence>
<dbReference type="EMBL" id="JAUCFG010000002">
    <property type="protein sequence ID" value="MDM5438204.1"/>
    <property type="molecule type" value="Genomic_DNA"/>
</dbReference>
<keyword evidence="2" id="KW-0378">Hydrolase</keyword>
<evidence type="ECO:0000259" key="3">
    <source>
        <dbReference type="PROSITE" id="PS51829"/>
    </source>
</evidence>
<sequence>MTGKIIKVTVKLIDLNHSEPRDIDIMLVGPSGQNATIMSDVGGRDTVISVNLILDDLALTALPNLSPLVSGTFKPANYEDSVSNTDPFPGAPPPSGGSMLSSFNFTDPNGTWMLFVFDDNAGEGGSMGGWQLTITTSNCTP</sequence>
<gene>
    <name evidence="4" type="ORF">QUG02_08675</name>
</gene>